<keyword evidence="1" id="KW-0472">Membrane</keyword>
<dbReference type="Proteomes" id="UP000219439">
    <property type="component" value="Unassembled WGS sequence"/>
</dbReference>
<keyword evidence="3" id="KW-0808">Transferase</keyword>
<dbReference type="AlphaFoldDB" id="A0A285PFZ8"/>
<dbReference type="InterPro" id="IPR055270">
    <property type="entry name" value="Glyco_tran_10_C"/>
</dbReference>
<keyword evidence="3" id="KW-0328">Glycosyltransferase</keyword>
<accession>A0A285PFZ8</accession>
<gene>
    <name evidence="3" type="ORF">SAMN06265368_3280</name>
</gene>
<dbReference type="OrthoDB" id="9791032at2"/>
<dbReference type="Pfam" id="PF00852">
    <property type="entry name" value="Glyco_transf_10"/>
    <property type="match status" value="1"/>
</dbReference>
<dbReference type="Gene3D" id="3.40.50.11660">
    <property type="entry name" value="Glycosyl transferase family 10, C-terminal domain"/>
    <property type="match status" value="1"/>
</dbReference>
<proteinExistence type="predicted"/>
<reference evidence="3 4" key="1">
    <citation type="submission" date="2017-09" db="EMBL/GenBank/DDBJ databases">
        <authorList>
            <person name="Ehlers B."/>
            <person name="Leendertz F.H."/>
        </authorList>
    </citation>
    <scope>NUCLEOTIDE SEQUENCE [LARGE SCALE GENOMIC DNA]</scope>
    <source>
        <strain evidence="3 4">DSM 18289</strain>
    </source>
</reference>
<evidence type="ECO:0000313" key="4">
    <source>
        <dbReference type="Proteomes" id="UP000219439"/>
    </source>
</evidence>
<dbReference type="GO" id="GO:0016757">
    <property type="term" value="F:glycosyltransferase activity"/>
    <property type="evidence" value="ECO:0007669"/>
    <property type="project" value="UniProtKB-KW"/>
</dbReference>
<dbReference type="RefSeq" id="WP_097154555.1">
    <property type="nucleotide sequence ID" value="NZ_OBEL01000004.1"/>
</dbReference>
<evidence type="ECO:0000256" key="1">
    <source>
        <dbReference type="SAM" id="Phobius"/>
    </source>
</evidence>
<evidence type="ECO:0000313" key="3">
    <source>
        <dbReference type="EMBL" id="SNZ20177.1"/>
    </source>
</evidence>
<name>A0A285PFZ8_9HYPH</name>
<keyword evidence="1" id="KW-0812">Transmembrane</keyword>
<evidence type="ECO:0000259" key="2">
    <source>
        <dbReference type="Pfam" id="PF00852"/>
    </source>
</evidence>
<dbReference type="SUPFAM" id="SSF53756">
    <property type="entry name" value="UDP-Glycosyltransferase/glycogen phosphorylase"/>
    <property type="match status" value="1"/>
</dbReference>
<organism evidence="3 4">
    <name type="scientific">Cohaesibacter gelatinilyticus</name>
    <dbReference type="NCBI Taxonomy" id="372072"/>
    <lineage>
        <taxon>Bacteria</taxon>
        <taxon>Pseudomonadati</taxon>
        <taxon>Pseudomonadota</taxon>
        <taxon>Alphaproteobacteria</taxon>
        <taxon>Hyphomicrobiales</taxon>
        <taxon>Cohaesibacteraceae</taxon>
    </lineage>
</organism>
<keyword evidence="4" id="KW-1185">Reference proteome</keyword>
<protein>
    <submittedName>
        <fullName evidence="3">Glycosyltransferase family 10 (Fucosyltransferase) C-term</fullName>
    </submittedName>
</protein>
<feature type="transmembrane region" description="Helical" evidence="1">
    <location>
        <begin position="6"/>
        <end position="24"/>
    </location>
</feature>
<sequence length="379" mass="43063">MTLKSSVGFARIVAAILAKLVYIVRRFMCAKYSRSSLLTKTIIHLTSNNDLKSFIRQTPAGDGIWDDYQFDFVNGRHDADWLIAFDEPHRECQTNLPKSRRILFRTEPQSIKFYSADFLNQFGTIVAIDANPSFHGTTILSQTALPWMYGLDFSNPGKALQWDALRTNRPHTAKGEISVVCSTKNMNINQSRRIRFLGLLKEALGERLTIYGRGFEQIADKKEAIDGFRYHLVLENNLLTDGWTEKLADPILGGVFPISAGAPNLNDYFDPQGFASIDITKPKQAVAQVLNILEQDRAALAGAAMAENRRRLMFEYNMFPLCCKIIEQLQQEQETSILRPSEIYSFHPNIKPAWKKLLAIPKPLRPMARKLYLSLTETQ</sequence>
<dbReference type="EMBL" id="OBEL01000004">
    <property type="protein sequence ID" value="SNZ20177.1"/>
    <property type="molecule type" value="Genomic_DNA"/>
</dbReference>
<feature type="domain" description="Fucosyltransferase C-terminal" evidence="2">
    <location>
        <begin position="185"/>
        <end position="334"/>
    </location>
</feature>
<dbReference type="InterPro" id="IPR038577">
    <property type="entry name" value="GT10-like_C_sf"/>
</dbReference>
<keyword evidence="1" id="KW-1133">Transmembrane helix</keyword>